<dbReference type="RefSeq" id="WP_055054393.1">
    <property type="nucleotide sequence ID" value="NZ_CZAA01000001.1"/>
</dbReference>
<gene>
    <name evidence="1" type="ORF">GA542_04280</name>
</gene>
<proteinExistence type="predicted"/>
<evidence type="ECO:0000313" key="1">
    <source>
        <dbReference type="EMBL" id="KAB6030094.1"/>
    </source>
</evidence>
<protein>
    <submittedName>
        <fullName evidence="1">Uncharacterized protein</fullName>
    </submittedName>
</protein>
<accession>A0A6I0VFE9</accession>
<dbReference type="AlphaFoldDB" id="A0A6I0VFE9"/>
<organism evidence="1 2">
    <name type="scientific">Bifidobacterium adolescentis</name>
    <dbReference type="NCBI Taxonomy" id="1680"/>
    <lineage>
        <taxon>Bacteria</taxon>
        <taxon>Bacillati</taxon>
        <taxon>Actinomycetota</taxon>
        <taxon>Actinomycetes</taxon>
        <taxon>Bifidobacteriales</taxon>
        <taxon>Bifidobacteriaceae</taxon>
        <taxon>Bifidobacterium</taxon>
    </lineage>
</organism>
<dbReference type="Proteomes" id="UP000470926">
    <property type="component" value="Unassembled WGS sequence"/>
</dbReference>
<comment type="caution">
    <text evidence="1">The sequence shown here is derived from an EMBL/GenBank/DDBJ whole genome shotgun (WGS) entry which is preliminary data.</text>
</comment>
<sequence>MSSYICGDQTVMAAAEGVARYLDEPDHAPMLYTLLRMENEKATGGRYNERTEHRPVDSSNRRAYDDLEIIGSCVCLAYQIDVSSAFDAVCGRLRAAAERIKRNGEKEGKWRLPDETERNLFDGVYLPSTYTTPSLTVTVYDKPVEIPWGID</sequence>
<dbReference type="EMBL" id="WDFR01000002">
    <property type="protein sequence ID" value="KAB6030094.1"/>
    <property type="molecule type" value="Genomic_DNA"/>
</dbReference>
<evidence type="ECO:0000313" key="2">
    <source>
        <dbReference type="Proteomes" id="UP000470926"/>
    </source>
</evidence>
<name>A0A6I0VFE9_BIFAD</name>
<reference evidence="1 2" key="1">
    <citation type="journal article" date="2019" name="Nat. Med.">
        <title>A library of human gut bacterial isolates paired with longitudinal multiomics data enables mechanistic microbiome research.</title>
        <authorList>
            <person name="Poyet M."/>
            <person name="Groussin M."/>
            <person name="Gibbons S.M."/>
            <person name="Avila-Pacheco J."/>
            <person name="Jiang X."/>
            <person name="Kearney S.M."/>
            <person name="Perrotta A.R."/>
            <person name="Berdy B."/>
            <person name="Zhao S."/>
            <person name="Lieberman T.D."/>
            <person name="Swanson P.K."/>
            <person name="Smith M."/>
            <person name="Roesemann S."/>
            <person name="Alexander J.E."/>
            <person name="Rich S.A."/>
            <person name="Livny J."/>
            <person name="Vlamakis H."/>
            <person name="Clish C."/>
            <person name="Bullock K."/>
            <person name="Deik A."/>
            <person name="Scott J."/>
            <person name="Pierce K.A."/>
            <person name="Xavier R.J."/>
            <person name="Alm E.J."/>
        </authorList>
    </citation>
    <scope>NUCLEOTIDE SEQUENCE [LARGE SCALE GENOMIC DNA]</scope>
    <source>
        <strain evidence="1 2">BIOML-A26</strain>
    </source>
</reference>